<organism evidence="3 4">
    <name type="scientific">Oceanobacillus longus</name>
    <dbReference type="NCBI Taxonomy" id="930120"/>
    <lineage>
        <taxon>Bacteria</taxon>
        <taxon>Bacillati</taxon>
        <taxon>Bacillota</taxon>
        <taxon>Bacilli</taxon>
        <taxon>Bacillales</taxon>
        <taxon>Bacillaceae</taxon>
        <taxon>Oceanobacillus</taxon>
    </lineage>
</organism>
<proteinExistence type="predicted"/>
<dbReference type="Gene3D" id="3.30.65.10">
    <property type="entry name" value="Bacterial Topoisomerase I, domain 1"/>
    <property type="match status" value="1"/>
</dbReference>
<keyword evidence="1" id="KW-1133">Transmembrane helix</keyword>
<dbReference type="Proteomes" id="UP001595772">
    <property type="component" value="Unassembled WGS sequence"/>
</dbReference>
<evidence type="ECO:0000313" key="4">
    <source>
        <dbReference type="Proteomes" id="UP001595772"/>
    </source>
</evidence>
<dbReference type="RefSeq" id="WP_379494838.1">
    <property type="nucleotide sequence ID" value="NZ_JBHSAO010000001.1"/>
</dbReference>
<feature type="domain" description="NERD" evidence="2">
    <location>
        <begin position="27"/>
        <end position="144"/>
    </location>
</feature>
<accession>A0ABV8GRH6</accession>
<dbReference type="InterPro" id="IPR013498">
    <property type="entry name" value="Topo_IA_Znf"/>
</dbReference>
<reference evidence="4" key="1">
    <citation type="journal article" date="2019" name="Int. J. Syst. Evol. Microbiol.">
        <title>The Global Catalogue of Microorganisms (GCM) 10K type strain sequencing project: providing services to taxonomists for standard genome sequencing and annotation.</title>
        <authorList>
            <consortium name="The Broad Institute Genomics Platform"/>
            <consortium name="The Broad Institute Genome Sequencing Center for Infectious Disease"/>
            <person name="Wu L."/>
            <person name="Ma J."/>
        </authorList>
    </citation>
    <scope>NUCLEOTIDE SEQUENCE [LARGE SCALE GENOMIC DNA]</scope>
    <source>
        <strain evidence="4">IBRC-M 10703</strain>
    </source>
</reference>
<keyword evidence="1" id="KW-0472">Membrane</keyword>
<dbReference type="Pfam" id="PF08378">
    <property type="entry name" value="NERD"/>
    <property type="match status" value="1"/>
</dbReference>
<keyword evidence="1" id="KW-0812">Transmembrane</keyword>
<evidence type="ECO:0000259" key="2">
    <source>
        <dbReference type="PROSITE" id="PS50965"/>
    </source>
</evidence>
<keyword evidence="4" id="KW-1185">Reference proteome</keyword>
<comment type="caution">
    <text evidence="3">The sequence shown here is derived from an EMBL/GenBank/DDBJ whole genome shotgun (WGS) entry which is preliminary data.</text>
</comment>
<gene>
    <name evidence="3" type="ORF">ACFOUV_00650</name>
</gene>
<dbReference type="InterPro" id="IPR011528">
    <property type="entry name" value="NERD"/>
</dbReference>
<dbReference type="EMBL" id="JBHSAO010000001">
    <property type="protein sequence ID" value="MFC4022320.1"/>
    <property type="molecule type" value="Genomic_DNA"/>
</dbReference>
<feature type="transmembrane region" description="Helical" evidence="1">
    <location>
        <begin position="6"/>
        <end position="24"/>
    </location>
</feature>
<dbReference type="SUPFAM" id="SSF57783">
    <property type="entry name" value="Zinc beta-ribbon"/>
    <property type="match status" value="1"/>
</dbReference>
<evidence type="ECO:0000256" key="1">
    <source>
        <dbReference type="SAM" id="Phobius"/>
    </source>
</evidence>
<evidence type="ECO:0000313" key="3">
    <source>
        <dbReference type="EMBL" id="MFC4022320.1"/>
    </source>
</evidence>
<dbReference type="Pfam" id="PF01396">
    <property type="entry name" value="Zn_ribbon_Top1"/>
    <property type="match status" value="1"/>
</dbReference>
<name>A0ABV8GRH6_9BACI</name>
<dbReference type="PROSITE" id="PS50965">
    <property type="entry name" value="NERD"/>
    <property type="match status" value="1"/>
</dbReference>
<protein>
    <submittedName>
        <fullName evidence="3">NERD domain-containing protein</fullName>
    </submittedName>
</protein>
<sequence length="257" mass="30516">MSVIIYIIFIFLFLFLIYVKLNFANIKGSYGEKRVNNILGQLDENEYKIYHDLYIPTDGNKTTQVDHVVTSSYGIFVIETKHYNGWIFGNERNRYWTQVIYKRKEKLFNPIWQNAGHIKSLENYLEIDKQLFDSIIAFSNQSTFKFKEDFTRAKVIHFTELRRTIKEKESKVFSDEQLQAINNKLNKLIITNKKVKRQISKEHVNTVKTDVQKSKVPYYDKAKCPKCHSNLIKRRGKYGDFMGCSNYPKCRFTRKLS</sequence>